<comment type="similarity">
    <text evidence="1">Belongs to the 'GDXG' lipolytic enzyme family.</text>
</comment>
<evidence type="ECO:0000256" key="2">
    <source>
        <dbReference type="ARBA" id="ARBA00022801"/>
    </source>
</evidence>
<dbReference type="EMBL" id="SDWW01000018">
    <property type="protein sequence ID" value="RYV51307.1"/>
    <property type="molecule type" value="Genomic_DNA"/>
</dbReference>
<sequence length="323" mass="34761">MKTPDVLARVTVQMRAVLDRQTALSDDAFETDVALEEMRRRYALERVFWNEGGPVMVATVDDLVPGPSGNIPIRAHRPSGASGRPCIVYLHGGGFVVGNLDTHDRIMRTLAERTGSVVVGVDYSLSPEAKFPMAVRECAAVVQHLRAAGAALGIDGNHISLAGDSGGANLCLATTLYLRDEAPGQAIRCLILYYGMFGLRDSLSQRLFGGEWDGLARADLDYYLRCYTTGPLDLESPYLDCLSADLSAGVPPCYIAASGLDPLRDDSLALSALLQEADVPHRLRVFQGVLHGFLHHSRMLPEAGEALADGADFYCGLLAATAR</sequence>
<dbReference type="InterPro" id="IPR013094">
    <property type="entry name" value="AB_hydrolase_3"/>
</dbReference>
<reference evidence="4 5" key="1">
    <citation type="submission" date="2019-01" db="EMBL/GenBank/DDBJ databases">
        <title>Novel species of Cellulomonas.</title>
        <authorList>
            <person name="Liu Q."/>
            <person name="Xin Y.-H."/>
        </authorList>
    </citation>
    <scope>NUCLEOTIDE SEQUENCE [LARGE SCALE GENOMIC DNA]</scope>
    <source>
        <strain evidence="4 5">HLT2-17</strain>
    </source>
</reference>
<dbReference type="PANTHER" id="PTHR23025:SF4">
    <property type="entry name" value="ALPHA_BETA HYDROLASE FOLD-3 DOMAIN-CONTAINING PROTEIN"/>
    <property type="match status" value="1"/>
</dbReference>
<dbReference type="RefSeq" id="WP_130102373.1">
    <property type="nucleotide sequence ID" value="NZ_SDWW01000018.1"/>
</dbReference>
<dbReference type="GO" id="GO:0019433">
    <property type="term" value="P:triglyceride catabolic process"/>
    <property type="evidence" value="ECO:0007669"/>
    <property type="project" value="TreeGrafter"/>
</dbReference>
<keyword evidence="5" id="KW-1185">Reference proteome</keyword>
<evidence type="ECO:0000256" key="1">
    <source>
        <dbReference type="ARBA" id="ARBA00010515"/>
    </source>
</evidence>
<proteinExistence type="inferred from homology"/>
<dbReference type="SUPFAM" id="SSF53474">
    <property type="entry name" value="alpha/beta-Hydrolases"/>
    <property type="match status" value="1"/>
</dbReference>
<accession>A0A4Q5N3U4</accession>
<dbReference type="PROSITE" id="PS01173">
    <property type="entry name" value="LIPASE_GDXG_HIS"/>
    <property type="match status" value="1"/>
</dbReference>
<dbReference type="Pfam" id="PF07859">
    <property type="entry name" value="Abhydrolase_3"/>
    <property type="match status" value="1"/>
</dbReference>
<dbReference type="GO" id="GO:0004771">
    <property type="term" value="F:sterol ester esterase activity"/>
    <property type="evidence" value="ECO:0007669"/>
    <property type="project" value="TreeGrafter"/>
</dbReference>
<dbReference type="AlphaFoldDB" id="A0A4Q5N3U4"/>
<comment type="caution">
    <text evidence="4">The sequence shown here is derived from an EMBL/GenBank/DDBJ whole genome shotgun (WGS) entry which is preliminary data.</text>
</comment>
<organism evidence="4 5">
    <name type="scientific">Pengzhenrongella frigida</name>
    <dbReference type="NCBI Taxonomy" id="1259133"/>
    <lineage>
        <taxon>Bacteria</taxon>
        <taxon>Bacillati</taxon>
        <taxon>Actinomycetota</taxon>
        <taxon>Actinomycetes</taxon>
        <taxon>Micrococcales</taxon>
        <taxon>Pengzhenrongella</taxon>
    </lineage>
</organism>
<evidence type="ECO:0000313" key="5">
    <source>
        <dbReference type="Proteomes" id="UP000293764"/>
    </source>
</evidence>
<protein>
    <submittedName>
        <fullName evidence="4">Steryl acetyl hydrolase</fullName>
    </submittedName>
</protein>
<dbReference type="GO" id="GO:0005829">
    <property type="term" value="C:cytosol"/>
    <property type="evidence" value="ECO:0007669"/>
    <property type="project" value="TreeGrafter"/>
</dbReference>
<dbReference type="Gene3D" id="3.40.50.1820">
    <property type="entry name" value="alpha/beta hydrolase"/>
    <property type="match status" value="1"/>
</dbReference>
<evidence type="ECO:0000313" key="4">
    <source>
        <dbReference type="EMBL" id="RYV51307.1"/>
    </source>
</evidence>
<gene>
    <name evidence="4" type="ORF">EUA98_09140</name>
</gene>
<dbReference type="GO" id="GO:0004806">
    <property type="term" value="F:triacylglycerol lipase activity"/>
    <property type="evidence" value="ECO:0007669"/>
    <property type="project" value="TreeGrafter"/>
</dbReference>
<evidence type="ECO:0000259" key="3">
    <source>
        <dbReference type="Pfam" id="PF07859"/>
    </source>
</evidence>
<name>A0A4Q5N3U4_9MICO</name>
<dbReference type="InterPro" id="IPR029058">
    <property type="entry name" value="AB_hydrolase_fold"/>
</dbReference>
<dbReference type="OrthoDB" id="9803828at2"/>
<dbReference type="PANTHER" id="PTHR23025">
    <property type="entry name" value="TRIACYLGLYCEROL LIPASE"/>
    <property type="match status" value="1"/>
</dbReference>
<dbReference type="InterPro" id="IPR002168">
    <property type="entry name" value="Lipase_GDXG_HIS_AS"/>
</dbReference>
<keyword evidence="2 4" id="KW-0378">Hydrolase</keyword>
<feature type="domain" description="Alpha/beta hydrolase fold-3" evidence="3">
    <location>
        <begin position="87"/>
        <end position="294"/>
    </location>
</feature>
<dbReference type="Proteomes" id="UP000293764">
    <property type="component" value="Unassembled WGS sequence"/>
</dbReference>